<name>A0A2S7VNL1_9VIBR</name>
<dbReference type="RefSeq" id="WP_105023493.1">
    <property type="nucleotide sequence ID" value="NZ_MSCI01000001.1"/>
</dbReference>
<dbReference type="Proteomes" id="UP000238707">
    <property type="component" value="Unassembled WGS sequence"/>
</dbReference>
<dbReference type="EMBL" id="MSCI01000001">
    <property type="protein sequence ID" value="PQJ63746.1"/>
    <property type="molecule type" value="Genomic_DNA"/>
</dbReference>
<accession>A0A2S7VNL1</accession>
<sequence length="241" mass="25032">MKNSGLIFGMVLSVGLVGCGGGGGGGGDTSAGGSNSEESSTTKFSGNGIYVNQLTSQAMLIDSARAKDNLVLGDFTEDAVFIAHNGTTTTNQMKTVGLTVVTNTISYTDEEQEMTATFSGKSVTLNAVLDDENLIYSMDKTSDSLELGKIVGTHTDPQDGSTWTINGDGSFIINSDCTISGNLVRNGSYFDIKGAQAVSCADAEMNGSYDGVLLTVELNGINRIAGILGNENYSLWGNSPI</sequence>
<reference evidence="1 2" key="1">
    <citation type="submission" date="2016-12" db="EMBL/GenBank/DDBJ databases">
        <title>Diversity of luminous bacteria.</title>
        <authorList>
            <person name="Yoshizawa S."/>
            <person name="Kogure K."/>
        </authorList>
    </citation>
    <scope>NUCLEOTIDE SEQUENCE [LARGE SCALE GENOMIC DNA]</scope>
    <source>
        <strain evidence="1 2">LC2-408</strain>
    </source>
</reference>
<dbReference type="AlphaFoldDB" id="A0A2S7VNL1"/>
<proteinExistence type="predicted"/>
<comment type="caution">
    <text evidence="1">The sequence shown here is derived from an EMBL/GenBank/DDBJ whole genome shotgun (WGS) entry which is preliminary data.</text>
</comment>
<keyword evidence="2" id="KW-1185">Reference proteome</keyword>
<protein>
    <recommendedName>
        <fullName evidence="3">Lipoprotein</fullName>
    </recommendedName>
</protein>
<dbReference type="PROSITE" id="PS51257">
    <property type="entry name" value="PROKAR_LIPOPROTEIN"/>
    <property type="match status" value="1"/>
</dbReference>
<evidence type="ECO:0000313" key="2">
    <source>
        <dbReference type="Proteomes" id="UP000238707"/>
    </source>
</evidence>
<evidence type="ECO:0008006" key="3">
    <source>
        <dbReference type="Google" id="ProtNLM"/>
    </source>
</evidence>
<organism evidence="1 2">
    <name type="scientific">Vibrio chagasii</name>
    <dbReference type="NCBI Taxonomy" id="170679"/>
    <lineage>
        <taxon>Bacteria</taxon>
        <taxon>Pseudomonadati</taxon>
        <taxon>Pseudomonadota</taxon>
        <taxon>Gammaproteobacteria</taxon>
        <taxon>Vibrionales</taxon>
        <taxon>Vibrionaceae</taxon>
        <taxon>Vibrio</taxon>
    </lineage>
</organism>
<gene>
    <name evidence="1" type="ORF">BTO10_02720</name>
</gene>
<evidence type="ECO:0000313" key="1">
    <source>
        <dbReference type="EMBL" id="PQJ63746.1"/>
    </source>
</evidence>